<keyword evidence="2" id="KW-0808">Transferase</keyword>
<proteinExistence type="predicted"/>
<organism evidence="2 3">
    <name type="scientific">Gallaecimonas pentaromativorans</name>
    <dbReference type="NCBI Taxonomy" id="584787"/>
    <lineage>
        <taxon>Bacteria</taxon>
        <taxon>Pseudomonadati</taxon>
        <taxon>Pseudomonadota</taxon>
        <taxon>Gammaproteobacteria</taxon>
        <taxon>Enterobacterales</taxon>
        <taxon>Gallaecimonadaceae</taxon>
        <taxon>Gallaecimonas</taxon>
    </lineage>
</organism>
<keyword evidence="3" id="KW-1185">Reference proteome</keyword>
<dbReference type="PANTHER" id="PTHR23416:SF78">
    <property type="entry name" value="LIPOPOLYSACCHARIDE BIOSYNTHESIS O-ACETYL TRANSFERASE WBBJ-RELATED"/>
    <property type="match status" value="1"/>
</dbReference>
<name>A0A3N1NUL6_9GAMM</name>
<evidence type="ECO:0000313" key="3">
    <source>
        <dbReference type="Proteomes" id="UP000268033"/>
    </source>
</evidence>
<dbReference type="Gene3D" id="2.160.10.10">
    <property type="entry name" value="Hexapeptide repeat proteins"/>
    <property type="match status" value="1"/>
</dbReference>
<evidence type="ECO:0000256" key="1">
    <source>
        <dbReference type="SAM" id="Phobius"/>
    </source>
</evidence>
<dbReference type="Pfam" id="PF00132">
    <property type="entry name" value="Hexapep"/>
    <property type="match status" value="1"/>
</dbReference>
<gene>
    <name evidence="2" type="ORF">EDC28_10917</name>
</gene>
<evidence type="ECO:0000313" key="2">
    <source>
        <dbReference type="EMBL" id="ROQ22532.1"/>
    </source>
</evidence>
<dbReference type="SUPFAM" id="SSF51161">
    <property type="entry name" value="Trimeric LpxA-like enzymes"/>
    <property type="match status" value="1"/>
</dbReference>
<sequence length="241" mass="26781">MKNYIKRYNFISWLIGNIYGLLFGLLGFFYRIKYIGSCTIAWSARIVGWKNLRIGKGVVLCHDTWINVSHRKSANISISIGDKSFVGVRNFFSVGNSIDIGSYFLTASNCSFIGASHIVDDPFSPYLSTGVTQKNDIIIEENCFFGYGSSVVGNVRIGRGSIIGAHAVVLGDIPPFSIVIGNPAHVVKRFDFKSGTWTKEFDGLDESLVPSREEYKETLDKKSFNPLFTSILASRLLSSIY</sequence>
<feature type="transmembrane region" description="Helical" evidence="1">
    <location>
        <begin position="12"/>
        <end position="30"/>
    </location>
</feature>
<dbReference type="CDD" id="cd04647">
    <property type="entry name" value="LbH_MAT_like"/>
    <property type="match status" value="1"/>
</dbReference>
<dbReference type="InterPro" id="IPR051159">
    <property type="entry name" value="Hexapeptide_acetyltransf"/>
</dbReference>
<dbReference type="InterPro" id="IPR001451">
    <property type="entry name" value="Hexapep"/>
</dbReference>
<dbReference type="GO" id="GO:0016740">
    <property type="term" value="F:transferase activity"/>
    <property type="evidence" value="ECO:0007669"/>
    <property type="project" value="UniProtKB-KW"/>
</dbReference>
<protein>
    <submittedName>
        <fullName evidence="2">Transferase family hexapeptide repeat protein</fullName>
    </submittedName>
</protein>
<dbReference type="PANTHER" id="PTHR23416">
    <property type="entry name" value="SIALIC ACID SYNTHASE-RELATED"/>
    <property type="match status" value="1"/>
</dbReference>
<keyword evidence="1" id="KW-0812">Transmembrane</keyword>
<dbReference type="InterPro" id="IPR011004">
    <property type="entry name" value="Trimer_LpxA-like_sf"/>
</dbReference>
<accession>A0A3N1NUL6</accession>
<comment type="caution">
    <text evidence="2">The sequence shown here is derived from an EMBL/GenBank/DDBJ whole genome shotgun (WGS) entry which is preliminary data.</text>
</comment>
<keyword evidence="1" id="KW-0472">Membrane</keyword>
<keyword evidence="1" id="KW-1133">Transmembrane helix</keyword>
<reference evidence="2 3" key="1">
    <citation type="submission" date="2018-11" db="EMBL/GenBank/DDBJ databases">
        <title>Genomic Encyclopedia of Type Strains, Phase IV (KMG-IV): sequencing the most valuable type-strain genomes for metagenomic binning, comparative biology and taxonomic classification.</title>
        <authorList>
            <person name="Goeker M."/>
        </authorList>
    </citation>
    <scope>NUCLEOTIDE SEQUENCE [LARGE SCALE GENOMIC DNA]</scope>
    <source>
        <strain evidence="2 3">DSM 21945</strain>
    </source>
</reference>
<dbReference type="EMBL" id="RJUL01000009">
    <property type="protein sequence ID" value="ROQ22532.1"/>
    <property type="molecule type" value="Genomic_DNA"/>
</dbReference>
<dbReference type="Proteomes" id="UP000268033">
    <property type="component" value="Unassembled WGS sequence"/>
</dbReference>
<dbReference type="RefSeq" id="WP_123422242.1">
    <property type="nucleotide sequence ID" value="NZ_RJUL01000009.1"/>
</dbReference>
<dbReference type="AlphaFoldDB" id="A0A3N1NUL6"/>